<gene>
    <name evidence="1" type="ORF">ETSY1_04525</name>
</gene>
<dbReference type="AlphaFoldDB" id="W4LW80"/>
<dbReference type="Proteomes" id="UP000019141">
    <property type="component" value="Unassembled WGS sequence"/>
</dbReference>
<dbReference type="PROSITE" id="PS51257">
    <property type="entry name" value="PROKAR_LIPOPROTEIN"/>
    <property type="match status" value="1"/>
</dbReference>
<organism evidence="1 2">
    <name type="scientific">Entotheonella factor</name>
    <dbReference type="NCBI Taxonomy" id="1429438"/>
    <lineage>
        <taxon>Bacteria</taxon>
        <taxon>Pseudomonadati</taxon>
        <taxon>Nitrospinota/Tectimicrobiota group</taxon>
        <taxon>Candidatus Tectimicrobiota</taxon>
        <taxon>Candidatus Entotheonellia</taxon>
        <taxon>Candidatus Entotheonellales</taxon>
        <taxon>Candidatus Entotheonellaceae</taxon>
        <taxon>Candidatus Entotheonella</taxon>
    </lineage>
</organism>
<keyword evidence="2" id="KW-1185">Reference proteome</keyword>
<protein>
    <submittedName>
        <fullName evidence="1">Uncharacterized protein</fullName>
    </submittedName>
</protein>
<reference evidence="1 2" key="1">
    <citation type="journal article" date="2014" name="Nature">
        <title>An environmental bacterial taxon with a large and distinct metabolic repertoire.</title>
        <authorList>
            <person name="Wilson M.C."/>
            <person name="Mori T."/>
            <person name="Ruckert C."/>
            <person name="Uria A.R."/>
            <person name="Helf M.J."/>
            <person name="Takada K."/>
            <person name="Gernert C."/>
            <person name="Steffens U.A."/>
            <person name="Heycke N."/>
            <person name="Schmitt S."/>
            <person name="Rinke C."/>
            <person name="Helfrich E.J."/>
            <person name="Brachmann A.O."/>
            <person name="Gurgui C."/>
            <person name="Wakimoto T."/>
            <person name="Kracht M."/>
            <person name="Crusemann M."/>
            <person name="Hentschel U."/>
            <person name="Abe I."/>
            <person name="Matsunaga S."/>
            <person name="Kalinowski J."/>
            <person name="Takeyama H."/>
            <person name="Piel J."/>
        </authorList>
    </citation>
    <scope>NUCLEOTIDE SEQUENCE [LARGE SCALE GENOMIC DNA]</scope>
    <source>
        <strain evidence="2">TSY1</strain>
    </source>
</reference>
<sequence>MRRKGYDIVGLMLGALVLFSSCSMDTGPVYTKDGQRYGLTGDQVWRGQWWQYYERALSYAEGEYWDDAIADLKQAVGTRLGQKDQRRANTYGLHFVENYFPHRELGVIY</sequence>
<evidence type="ECO:0000313" key="1">
    <source>
        <dbReference type="EMBL" id="ETX02160.1"/>
    </source>
</evidence>
<name>W4LW80_ENTF1</name>
<accession>W4LW80</accession>
<comment type="caution">
    <text evidence="1">The sequence shown here is derived from an EMBL/GenBank/DDBJ whole genome shotgun (WGS) entry which is preliminary data.</text>
</comment>
<proteinExistence type="predicted"/>
<dbReference type="HOGENOM" id="CLU_2179031_0_0_7"/>
<dbReference type="EMBL" id="AZHW01000171">
    <property type="protein sequence ID" value="ETX02160.1"/>
    <property type="molecule type" value="Genomic_DNA"/>
</dbReference>
<evidence type="ECO:0000313" key="2">
    <source>
        <dbReference type="Proteomes" id="UP000019141"/>
    </source>
</evidence>